<dbReference type="NCBIfam" id="NF008692">
    <property type="entry name" value="PRK11713.1-5"/>
    <property type="match status" value="1"/>
</dbReference>
<dbReference type="PANTHER" id="PTHR30027">
    <property type="entry name" value="RIBOSOMAL RNA SMALL SUBUNIT METHYLTRANSFERASE E"/>
    <property type="match status" value="1"/>
</dbReference>
<gene>
    <name evidence="13" type="ORF">CSB45_12225</name>
</gene>
<evidence type="ECO:0000256" key="9">
    <source>
        <dbReference type="ARBA" id="ARBA00047944"/>
    </source>
</evidence>
<organism evidence="13 14">
    <name type="scientific">candidate division KSB3 bacterium</name>
    <dbReference type="NCBI Taxonomy" id="2044937"/>
    <lineage>
        <taxon>Bacteria</taxon>
        <taxon>candidate division KSB3</taxon>
    </lineage>
</organism>
<dbReference type="Pfam" id="PF20260">
    <property type="entry name" value="PUA_4"/>
    <property type="match status" value="1"/>
</dbReference>
<evidence type="ECO:0000313" key="14">
    <source>
        <dbReference type="Proteomes" id="UP000229740"/>
    </source>
</evidence>
<dbReference type="AlphaFoldDB" id="A0A2G6E2L8"/>
<dbReference type="EC" id="2.1.1.193" evidence="10"/>
<comment type="similarity">
    <text evidence="2 10">Belongs to the RNA methyltransferase RsmE family.</text>
</comment>
<dbReference type="SUPFAM" id="SSF75217">
    <property type="entry name" value="alpha/beta knot"/>
    <property type="match status" value="1"/>
</dbReference>
<evidence type="ECO:0000256" key="8">
    <source>
        <dbReference type="ARBA" id="ARBA00025699"/>
    </source>
</evidence>
<dbReference type="InterPro" id="IPR046886">
    <property type="entry name" value="RsmE_MTase_dom"/>
</dbReference>
<dbReference type="InterPro" id="IPR015947">
    <property type="entry name" value="PUA-like_sf"/>
</dbReference>
<dbReference type="InterPro" id="IPR029026">
    <property type="entry name" value="tRNA_m1G_MTases_N"/>
</dbReference>
<evidence type="ECO:0000256" key="6">
    <source>
        <dbReference type="ARBA" id="ARBA00022679"/>
    </source>
</evidence>
<comment type="catalytic activity">
    <reaction evidence="9 10">
        <text>uridine(1498) in 16S rRNA + S-adenosyl-L-methionine = N(3)-methyluridine(1498) in 16S rRNA + S-adenosyl-L-homocysteine + H(+)</text>
        <dbReference type="Rhea" id="RHEA:42920"/>
        <dbReference type="Rhea" id="RHEA-COMP:10283"/>
        <dbReference type="Rhea" id="RHEA-COMP:10284"/>
        <dbReference type="ChEBI" id="CHEBI:15378"/>
        <dbReference type="ChEBI" id="CHEBI:57856"/>
        <dbReference type="ChEBI" id="CHEBI:59789"/>
        <dbReference type="ChEBI" id="CHEBI:65315"/>
        <dbReference type="ChEBI" id="CHEBI:74502"/>
        <dbReference type="EC" id="2.1.1.193"/>
    </reaction>
</comment>
<evidence type="ECO:0000313" key="13">
    <source>
        <dbReference type="EMBL" id="PID56290.1"/>
    </source>
</evidence>
<evidence type="ECO:0000256" key="5">
    <source>
        <dbReference type="ARBA" id="ARBA00022603"/>
    </source>
</evidence>
<evidence type="ECO:0000256" key="1">
    <source>
        <dbReference type="ARBA" id="ARBA00004496"/>
    </source>
</evidence>
<dbReference type="NCBIfam" id="TIGR00046">
    <property type="entry name" value="RsmE family RNA methyltransferase"/>
    <property type="match status" value="1"/>
</dbReference>
<keyword evidence="5 10" id="KW-0489">Methyltransferase</keyword>
<reference evidence="13 14" key="1">
    <citation type="submission" date="2017-10" db="EMBL/GenBank/DDBJ databases">
        <title>Novel microbial diversity and functional potential in the marine mammal oral microbiome.</title>
        <authorList>
            <person name="Dudek N.K."/>
            <person name="Sun C.L."/>
            <person name="Burstein D."/>
            <person name="Kantor R.S."/>
            <person name="Aliaga Goltsman D.S."/>
            <person name="Bik E.M."/>
            <person name="Thomas B.C."/>
            <person name="Banfield J.F."/>
            <person name="Relman D.A."/>
        </authorList>
    </citation>
    <scope>NUCLEOTIDE SEQUENCE [LARGE SCALE GENOMIC DNA]</scope>
    <source>
        <strain evidence="13">DOLZORAL124_49_17</strain>
    </source>
</reference>
<name>A0A2G6E2L8_9BACT</name>
<feature type="domain" description="Ribosomal RNA small subunit methyltransferase E PUA-like" evidence="12">
    <location>
        <begin position="29"/>
        <end position="75"/>
    </location>
</feature>
<comment type="function">
    <text evidence="8 10">Specifically methylates the N3 position of the uracil ring of uridine 1498 (m3U1498) in 16S rRNA. Acts on the fully assembled 30S ribosomal subunit.</text>
</comment>
<dbReference type="GO" id="GO:0070042">
    <property type="term" value="F:rRNA (uridine-N3-)-methyltransferase activity"/>
    <property type="evidence" value="ECO:0007669"/>
    <property type="project" value="TreeGrafter"/>
</dbReference>
<keyword evidence="3 10" id="KW-0963">Cytoplasm</keyword>
<dbReference type="Pfam" id="PF04452">
    <property type="entry name" value="Methyltrans_RNA"/>
    <property type="match status" value="1"/>
</dbReference>
<dbReference type="SUPFAM" id="SSF88697">
    <property type="entry name" value="PUA domain-like"/>
    <property type="match status" value="1"/>
</dbReference>
<comment type="caution">
    <text evidence="13">The sequence shown here is derived from an EMBL/GenBank/DDBJ whole genome shotgun (WGS) entry which is preliminary data.</text>
</comment>
<dbReference type="PIRSF" id="PIRSF015601">
    <property type="entry name" value="MTase_slr0722"/>
    <property type="match status" value="1"/>
</dbReference>
<sequence length="262" mass="29667">MDGSPMFSRKAKHRFFVPPPQIHDGNVCIRGTDVWHMTKVLRLSPGQKIVVFDGTGREYLVVLETVKRQEVFGVIQEQWAQVSESRLKLTLVQAIPKADKMDLIVQKAAEIGVNEIIPLNSARSVWGTKTKHSQPAKVHQRLERWSRIGIEAAKQSGRSSVPLIRPVLSLDELFIQPQQADVKLLLWEEEEQRTFKETLRTQKSPVQSAAIVIGPEGGFSQEESERFHQHGYLPVLLGKRILRTETAGLVVLGILQYEFGDY</sequence>
<evidence type="ECO:0000256" key="7">
    <source>
        <dbReference type="ARBA" id="ARBA00022691"/>
    </source>
</evidence>
<dbReference type="Gene3D" id="3.40.1280.10">
    <property type="match status" value="1"/>
</dbReference>
<feature type="domain" description="Ribosomal RNA small subunit methyltransferase E methyltransferase" evidence="11">
    <location>
        <begin position="84"/>
        <end position="256"/>
    </location>
</feature>
<keyword evidence="6 10" id="KW-0808">Transferase</keyword>
<accession>A0A2G6E2L8</accession>
<keyword evidence="4 10" id="KW-0698">rRNA processing</keyword>
<comment type="subcellular location">
    <subcellularLocation>
        <location evidence="1 10">Cytoplasm</location>
    </subcellularLocation>
</comment>
<evidence type="ECO:0000259" key="11">
    <source>
        <dbReference type="Pfam" id="PF04452"/>
    </source>
</evidence>
<dbReference type="GO" id="GO:0005737">
    <property type="term" value="C:cytoplasm"/>
    <property type="evidence" value="ECO:0007669"/>
    <property type="project" value="UniProtKB-SubCell"/>
</dbReference>
<evidence type="ECO:0000256" key="3">
    <source>
        <dbReference type="ARBA" id="ARBA00022490"/>
    </source>
</evidence>
<dbReference type="InterPro" id="IPR006700">
    <property type="entry name" value="RsmE"/>
</dbReference>
<keyword evidence="7 10" id="KW-0949">S-adenosyl-L-methionine</keyword>
<evidence type="ECO:0000256" key="2">
    <source>
        <dbReference type="ARBA" id="ARBA00005528"/>
    </source>
</evidence>
<dbReference type="InterPro" id="IPR029028">
    <property type="entry name" value="Alpha/beta_knot_MTases"/>
</dbReference>
<evidence type="ECO:0000256" key="10">
    <source>
        <dbReference type="PIRNR" id="PIRNR015601"/>
    </source>
</evidence>
<evidence type="ECO:0000259" key="12">
    <source>
        <dbReference type="Pfam" id="PF20260"/>
    </source>
</evidence>
<proteinExistence type="inferred from homology"/>
<dbReference type="PANTHER" id="PTHR30027:SF3">
    <property type="entry name" value="16S RRNA (URACIL(1498)-N(3))-METHYLTRANSFERASE"/>
    <property type="match status" value="1"/>
</dbReference>
<protein>
    <recommendedName>
        <fullName evidence="10">Ribosomal RNA small subunit methyltransferase E</fullName>
        <ecNumber evidence="10">2.1.1.193</ecNumber>
    </recommendedName>
</protein>
<dbReference type="GO" id="GO:0070475">
    <property type="term" value="P:rRNA base methylation"/>
    <property type="evidence" value="ECO:0007669"/>
    <property type="project" value="TreeGrafter"/>
</dbReference>
<dbReference type="Proteomes" id="UP000229740">
    <property type="component" value="Unassembled WGS sequence"/>
</dbReference>
<dbReference type="CDD" id="cd18084">
    <property type="entry name" value="RsmE-like"/>
    <property type="match status" value="1"/>
</dbReference>
<evidence type="ECO:0000256" key="4">
    <source>
        <dbReference type="ARBA" id="ARBA00022552"/>
    </source>
</evidence>
<dbReference type="InterPro" id="IPR046887">
    <property type="entry name" value="RsmE_PUA-like"/>
</dbReference>
<dbReference type="EMBL" id="PDPS01000036">
    <property type="protein sequence ID" value="PID56290.1"/>
    <property type="molecule type" value="Genomic_DNA"/>
</dbReference>